<protein>
    <submittedName>
        <fullName evidence="4">Uncharacterized protein</fullName>
    </submittedName>
</protein>
<feature type="domain" description="DUF7843" evidence="3">
    <location>
        <begin position="44"/>
        <end position="121"/>
    </location>
</feature>
<reference evidence="4" key="1">
    <citation type="journal article" date="2010" name="Nature">
        <title>The dynamic genome of Hydra.</title>
        <authorList>
            <person name="Chapman J.A."/>
            <person name="Kirkness E.F."/>
            <person name="Simakov O."/>
            <person name="Hampson S.E."/>
            <person name="Mitros T."/>
            <person name="Weinmaier T."/>
            <person name="Rattei T."/>
            <person name="Balasubramanian P.G."/>
            <person name="Borman J."/>
            <person name="Busam D."/>
            <person name="Disbennett K."/>
            <person name="Pfannkoch C."/>
            <person name="Sumin N."/>
            <person name="Sutton G."/>
            <person name="Viswanathan L."/>
            <person name="Walenz B."/>
            <person name="Goodstein D.M."/>
            <person name="Hellsten U."/>
            <person name="Kawashima T."/>
            <person name="Prochnik S.E."/>
            <person name="Putnam N.H."/>
            <person name="Shu S."/>
            <person name="Blumberg B."/>
            <person name="Dana C.E."/>
            <person name="Gee L."/>
            <person name="Kibler D.F."/>
            <person name="Law L."/>
            <person name="Lindgens D."/>
            <person name="Martinez D.E."/>
            <person name="Peng J."/>
            <person name="Wigge P.A."/>
            <person name="Bertulat B."/>
            <person name="Guder C."/>
            <person name="Nakamura Y."/>
            <person name="Ozbek S."/>
            <person name="Watanabe H."/>
            <person name="Khalturin K."/>
            <person name="Hemmrich G."/>
            <person name="Franke A."/>
            <person name="Augustin R."/>
            <person name="Fraune S."/>
            <person name="Hayakawa E."/>
            <person name="Hayakawa S."/>
            <person name="Hirose M."/>
            <person name="Hwang J."/>
            <person name="Ikeo K."/>
            <person name="Nishimiya-Fujisawa C."/>
            <person name="Ogura A."/>
            <person name="Takahashi T."/>
            <person name="Steinmetz P.R."/>
            <person name="Zhang X."/>
            <person name="Aufschnaiter R."/>
            <person name="Eder M.K."/>
            <person name="Gorny A.K."/>
            <person name="Salvenmoser W."/>
            <person name="Heimberg A.M."/>
            <person name="Wheeler B.M."/>
            <person name="Peterson K.J."/>
            <person name="Boettger A."/>
            <person name="Tischler P."/>
            <person name="Wolf A."/>
            <person name="Gojobori T."/>
            <person name="Remington K.A."/>
            <person name="Strausberg R.L."/>
            <person name="Venter J."/>
            <person name="Technau U."/>
            <person name="Hobmayer B."/>
            <person name="Bosch T.C."/>
            <person name="Holstein T.W."/>
            <person name="Fujisawa T."/>
            <person name="Bode H.R."/>
            <person name="David C.N."/>
            <person name="Rokhsar D.S."/>
            <person name="Steele R.E."/>
        </authorList>
    </citation>
    <scope>NUCLEOTIDE SEQUENCE</scope>
</reference>
<evidence type="ECO:0000259" key="2">
    <source>
        <dbReference type="Pfam" id="PF25222"/>
    </source>
</evidence>
<dbReference type="Pfam" id="PF13387">
    <property type="entry name" value="Lnb_N"/>
    <property type="match status" value="1"/>
</dbReference>
<evidence type="ECO:0000259" key="1">
    <source>
        <dbReference type="Pfam" id="PF13387"/>
    </source>
</evidence>
<accession>C9Y7M0</accession>
<dbReference type="Pfam" id="PF25225">
    <property type="entry name" value="DUF7843"/>
    <property type="match status" value="1"/>
</dbReference>
<dbReference type="InterPro" id="IPR057162">
    <property type="entry name" value="DUF7840"/>
</dbReference>
<name>C9Y7M0_CURXX</name>
<dbReference type="EMBL" id="FN543104">
    <property type="protein sequence ID" value="CBA27224.1"/>
    <property type="molecule type" value="Genomic_DNA"/>
</dbReference>
<feature type="domain" description="Lnb N-terminal periplasmic" evidence="1">
    <location>
        <begin position="142"/>
        <end position="290"/>
    </location>
</feature>
<evidence type="ECO:0000313" key="4">
    <source>
        <dbReference type="EMBL" id="CBA27224.1"/>
    </source>
</evidence>
<dbReference type="InterPro" id="IPR025178">
    <property type="entry name" value="Lnb_N"/>
</dbReference>
<organism evidence="4">
    <name type="scientific">Curvibacter symbiont subsp. Hydra magnipapillata</name>
    <dbReference type="NCBI Taxonomy" id="667019"/>
    <lineage>
        <taxon>Bacteria</taxon>
        <taxon>Pseudomonadati</taxon>
        <taxon>Pseudomonadota</taxon>
        <taxon>Betaproteobacteria</taxon>
        <taxon>Burkholderiales</taxon>
        <taxon>Comamonadaceae</taxon>
        <taxon>Curvibacter</taxon>
    </lineage>
</organism>
<dbReference type="Pfam" id="PF25222">
    <property type="entry name" value="DUF7840"/>
    <property type="match status" value="1"/>
</dbReference>
<evidence type="ECO:0000259" key="3">
    <source>
        <dbReference type="Pfam" id="PF25225"/>
    </source>
</evidence>
<dbReference type="InterPro" id="IPR057165">
    <property type="entry name" value="DUF7843"/>
</dbReference>
<proteinExistence type="predicted"/>
<dbReference type="AlphaFoldDB" id="C9Y7M0"/>
<sequence>MAPSGAFFRLQMPALLLVFSVLLGCPLASRSALEVPSATSGYVELSRDATWLRLLHYQGGVIGNTRSAIHSPEFFLDPQGSTDAAAELSATVRAFHQPVVVGGEDDHAACRFPARRQWLETRISGLRNELQSVLKDLSCPAFVEWGDPRDIDSISLMFANGYLGNPASYYGHLFLKFNPKKSGQSYLLDKTENFGALDVKGDNPVQYIAKALVGGYVGGFSQIDFFYHDATYTENEFRDLWEYRLDLAPEEVRFLSAHAWEIHRKRYTYFFFHDNCAFRVAEVLELLKDVKAVPTAAPWVIPQEVVKVVANQSRDGKPFVKERRLHPSRQSRLYQGFNALNGEQQALVQSIAVQRITLSDPSVKLQPEADQARMADTLLDYYQFTSGSTDAGSEKKLPEAYFSVLKARFDLPPAVTAPKGAVADARDAPDVGRSPGWVQIGLGSQEGAGPVQTLRIRPAYYDDLDSDAAQAPWSGLSMGDLTLERQSDTVQVKKLDFVAINSNRPSMTRMPGDGGTGWTARFGLEKQSLACTDCLVFRLQGDYRKVMSLPTPNSILALGLGGAVQSNRNNEGMALTSVLLKLSKRFQNGSHVNLSQETKVSLDRSESTRHISTLEWRTPISRAMDWRLLWERDGVARTTFGFGAYW</sequence>
<gene>
    <name evidence="4" type="ORF">Csp_A01210</name>
</gene>
<feature type="domain" description="DUF7840" evidence="2">
    <location>
        <begin position="428"/>
        <end position="633"/>
    </location>
</feature>